<dbReference type="SUPFAM" id="SSF52540">
    <property type="entry name" value="P-loop containing nucleoside triphosphate hydrolases"/>
    <property type="match status" value="1"/>
</dbReference>
<evidence type="ECO:0000313" key="1">
    <source>
        <dbReference type="EMBL" id="CAE7751939.1"/>
    </source>
</evidence>
<proteinExistence type="predicted"/>
<dbReference type="InterPro" id="IPR027417">
    <property type="entry name" value="P-loop_NTPase"/>
</dbReference>
<name>A0A812XW21_9DINO</name>
<evidence type="ECO:0000313" key="2">
    <source>
        <dbReference type="Proteomes" id="UP000601435"/>
    </source>
</evidence>
<dbReference type="OrthoDB" id="444851at2759"/>
<accession>A0A812XW21</accession>
<dbReference type="EMBL" id="CAJNJA010038933">
    <property type="protein sequence ID" value="CAE7751939.1"/>
    <property type="molecule type" value="Genomic_DNA"/>
</dbReference>
<sequence length="1368" mass="152426">MGHNQCMWCSSSRLEAACDGRVGRHILVRSFRQLCPEQQERARRLVPSVYRSVFDKLVSQRERCAGWSGIACVFAQSAAGGPANLHKTRRCCLLCDPPRLAEECSTMTGRGKTLAIIRRMACGENSTRTSPATTVDWIAALARRRSHRAPPTEAARALYRKQVLDDRARARRRFGVLGRAPRGEAVVNDTGLPPPKRARSELAADLYEWCEKRSWGMCAECYSMIPLPLTENVLKGQGRDSPYVSSKQCTRCRAAVPCAAPLPDEVPEALRGLTEESLQALTHLRLDVGPEIRASNNSGYRQHATMARFFWQSSSTSARIRAIQDAAQRQRARAAKKYLLQAQGCSYGRFESQHLTFLSKHPHPEERTCRRRLQFIETPGLETSLWPHLFYNDSLCLTVVRSTDARRVGRARGPTLEAFVRGDVGSDTDDDEDADGRRHSVKRAYSALALSARLGYGSSYEVLHFAYDLNLWSALGAKKTTRVHCALLDMVRQVGYPKIFWTISPYEWSMPYHVWLRGEMAKELRGRLHLAVAESLHVTHVLLQVVRGVLAGRTGKPSRDPWQRHLLQAVGPGGEVHPVHVFLRVEFQDGTRKAPTQDYHGSGRPHIHVLVFASTQAVQCMSLPDTVSATMPAAVDAQDLLPGLVRGSQLDRSGRSGWPAREAPNGWNPATGGLQLLHTPEDQGMDDDGALRAYVAKYVSKFSDSNQDEWLNDAAEGDSIAATVLCRYKPLEPEMTLQMFGARFRQWFVTTEGRGKRDFVVPWPEKAELPQEVTQYMSADWAAGRISLLDFLRKTTAEGRICAWLRRHHVADSRGLSLEEFAARYVVRGEKLVAADMLSRLNDKFYGQWLMLHVPFRDPEDFHVPLAAALDRVPAEHRNFAMAALSRPFVATLLAMTTAHRALVHKYLAGEVDVHAEERRRERLRVRPEADASSQTAFNAEQRHLQAKLAAAVARALAVQHATTEAESDRLLEKAYDHGKIFVCTGGPGTGKTTTALAAVQHTLDLGGEVLFTYPTNRQASRMRAKLPATVAVDTFHAAFALDEPPGAVLPALARYALIVVDELSQLQQPHFEHICKLWSQADNLPAVLTAGNELQMAGFGPTRAWHSPLWKRMIYRVKLHKTYRCKDPAFNRVLQELRTSRPGAKTLKWLQGRKAWAPPQTPSVDCIRKLLKAHPSTVVLTCTRRGAHKINELALRALFPRYDPLVVLPADVEANPANYADGVLLQDFAALQPLPLPIFRGMRVVFTRNVRKDVDFVNGMDAEVVGYDTSAKAVEVLTTTQHRVVVWPWTDPDLGNITYYPLKTGYADTIIKFQGAELSHVTAYLDCPGVPGAAYTALSRVSYGQDLLIGGAVTAAHFQPVDEAKDE</sequence>
<dbReference type="Pfam" id="PF13604">
    <property type="entry name" value="AAA_30"/>
    <property type="match status" value="1"/>
</dbReference>
<comment type="caution">
    <text evidence="1">The sequence shown here is derived from an EMBL/GenBank/DDBJ whole genome shotgun (WGS) entry which is preliminary data.</text>
</comment>
<evidence type="ECO:0008006" key="3">
    <source>
        <dbReference type="Google" id="ProtNLM"/>
    </source>
</evidence>
<gene>
    <name evidence="1" type="ORF">SNEC2469_LOCUS21807</name>
</gene>
<protein>
    <recommendedName>
        <fullName evidence="3">AAA+ ATPase domain-containing protein</fullName>
    </recommendedName>
</protein>
<dbReference type="Gene3D" id="3.40.50.300">
    <property type="entry name" value="P-loop containing nucleotide triphosphate hydrolases"/>
    <property type="match status" value="1"/>
</dbReference>
<dbReference type="Proteomes" id="UP000601435">
    <property type="component" value="Unassembled WGS sequence"/>
</dbReference>
<organism evidence="1 2">
    <name type="scientific">Symbiodinium necroappetens</name>
    <dbReference type="NCBI Taxonomy" id="1628268"/>
    <lineage>
        <taxon>Eukaryota</taxon>
        <taxon>Sar</taxon>
        <taxon>Alveolata</taxon>
        <taxon>Dinophyceae</taxon>
        <taxon>Suessiales</taxon>
        <taxon>Symbiodiniaceae</taxon>
        <taxon>Symbiodinium</taxon>
    </lineage>
</organism>
<keyword evidence="2" id="KW-1185">Reference proteome</keyword>
<reference evidence="1" key="1">
    <citation type="submission" date="2021-02" db="EMBL/GenBank/DDBJ databases">
        <authorList>
            <person name="Dougan E. K."/>
            <person name="Rhodes N."/>
            <person name="Thang M."/>
            <person name="Chan C."/>
        </authorList>
    </citation>
    <scope>NUCLEOTIDE SEQUENCE</scope>
</reference>